<gene>
    <name evidence="2" type="ORF">H8706_01220</name>
</gene>
<protein>
    <submittedName>
        <fullName evidence="2">tRNA1(Val) (Adenine(37)-N6)-methyltransferase</fullName>
    </submittedName>
</protein>
<evidence type="ECO:0000313" key="2">
    <source>
        <dbReference type="EMBL" id="MBC8595491.1"/>
    </source>
</evidence>
<dbReference type="InterPro" id="IPR029063">
    <property type="entry name" value="SAM-dependent_MTases_sf"/>
</dbReference>
<evidence type="ECO:0000313" key="3">
    <source>
        <dbReference type="Proteomes" id="UP000647416"/>
    </source>
</evidence>
<dbReference type="PANTHER" id="PTHR47739:SF1">
    <property type="entry name" value="TRNA1(VAL) (ADENINE(37)-N6)-METHYLTRANSFERASE"/>
    <property type="match status" value="1"/>
</dbReference>
<dbReference type="Pfam" id="PF05175">
    <property type="entry name" value="MTS"/>
    <property type="match status" value="1"/>
</dbReference>
<proteinExistence type="predicted"/>
<dbReference type="AlphaFoldDB" id="A0A926F8V5"/>
<name>A0A926F8V5_9FIRM</name>
<reference evidence="2" key="1">
    <citation type="submission" date="2020-08" db="EMBL/GenBank/DDBJ databases">
        <title>Genome public.</title>
        <authorList>
            <person name="Liu C."/>
            <person name="Sun Q."/>
        </authorList>
    </citation>
    <scope>NUCLEOTIDE SEQUENCE</scope>
    <source>
        <strain evidence="2">NSJ-50</strain>
    </source>
</reference>
<sequence length="241" mass="26659">MERIDDLGVKNLKLIQDTDLFCFGTDAVLLSAFATVKPNAKVVDLCSGNGIIPVLLSGKTKAEKIIGVEIQKEPFLLAKRSAELNGICGRVDFINCDAKGIKEHLPSGYADTVTCNPPYMNGNWGFLSPSDKKALARHEITINIDDVAKISAYLLKCGGYFSMVHRAERLCDVICAMRKYKIEPKRIRFVHSYLQSAPKLFLIEGISGAKPALKVLKPLVIYGENGEYTDEVKRLYKGENC</sequence>
<dbReference type="Proteomes" id="UP000647416">
    <property type="component" value="Unassembled WGS sequence"/>
</dbReference>
<organism evidence="2 3">
    <name type="scientific">Qingrenia yutianensis</name>
    <dbReference type="NCBI Taxonomy" id="2763676"/>
    <lineage>
        <taxon>Bacteria</taxon>
        <taxon>Bacillati</taxon>
        <taxon>Bacillota</taxon>
        <taxon>Clostridia</taxon>
        <taxon>Eubacteriales</taxon>
        <taxon>Oscillospiraceae</taxon>
        <taxon>Qingrenia</taxon>
    </lineage>
</organism>
<dbReference type="EMBL" id="JACRTE010000001">
    <property type="protein sequence ID" value="MBC8595491.1"/>
    <property type="molecule type" value="Genomic_DNA"/>
</dbReference>
<dbReference type="GO" id="GO:0008168">
    <property type="term" value="F:methyltransferase activity"/>
    <property type="evidence" value="ECO:0007669"/>
    <property type="project" value="InterPro"/>
</dbReference>
<evidence type="ECO:0000259" key="1">
    <source>
        <dbReference type="Pfam" id="PF05175"/>
    </source>
</evidence>
<keyword evidence="3" id="KW-1185">Reference proteome</keyword>
<dbReference type="CDD" id="cd02440">
    <property type="entry name" value="AdoMet_MTases"/>
    <property type="match status" value="1"/>
</dbReference>
<dbReference type="RefSeq" id="WP_262431175.1">
    <property type="nucleotide sequence ID" value="NZ_JACRTE010000001.1"/>
</dbReference>
<comment type="caution">
    <text evidence="2">The sequence shown here is derived from an EMBL/GenBank/DDBJ whole genome shotgun (WGS) entry which is preliminary data.</text>
</comment>
<dbReference type="InterPro" id="IPR007848">
    <property type="entry name" value="Small_mtfrase_dom"/>
</dbReference>
<dbReference type="SUPFAM" id="SSF53335">
    <property type="entry name" value="S-adenosyl-L-methionine-dependent methyltransferases"/>
    <property type="match status" value="1"/>
</dbReference>
<feature type="domain" description="Methyltransferase small" evidence="1">
    <location>
        <begin position="27"/>
        <end position="122"/>
    </location>
</feature>
<dbReference type="Gene3D" id="3.40.50.150">
    <property type="entry name" value="Vaccinia Virus protein VP39"/>
    <property type="match status" value="1"/>
</dbReference>
<accession>A0A926F8V5</accession>
<dbReference type="InterPro" id="IPR050210">
    <property type="entry name" value="tRNA_Adenine-N(6)_MTase"/>
</dbReference>
<dbReference type="PANTHER" id="PTHR47739">
    <property type="entry name" value="TRNA1(VAL) (ADENINE(37)-N6)-METHYLTRANSFERASE"/>
    <property type="match status" value="1"/>
</dbReference>